<feature type="chain" id="PRO_5012142036" evidence="4">
    <location>
        <begin position="24"/>
        <end position="574"/>
    </location>
</feature>
<evidence type="ECO:0000256" key="4">
    <source>
        <dbReference type="SAM" id="SignalP"/>
    </source>
</evidence>
<evidence type="ECO:0000256" key="2">
    <source>
        <dbReference type="ARBA" id="ARBA00022448"/>
    </source>
</evidence>
<dbReference type="AlphaFoldDB" id="A0A1R3WWJ6"/>
<feature type="signal peptide" evidence="4">
    <location>
        <begin position="1"/>
        <end position="23"/>
    </location>
</feature>
<keyword evidence="2" id="KW-0813">Transport</keyword>
<organism evidence="6 7">
    <name type="scientific">Pontibacter indicus</name>
    <dbReference type="NCBI Taxonomy" id="1317125"/>
    <lineage>
        <taxon>Bacteria</taxon>
        <taxon>Pseudomonadati</taxon>
        <taxon>Bacteroidota</taxon>
        <taxon>Cytophagia</taxon>
        <taxon>Cytophagales</taxon>
        <taxon>Hymenobacteraceae</taxon>
        <taxon>Pontibacter</taxon>
    </lineage>
</organism>
<dbReference type="STRING" id="1317125.SAMN05444128_1142"/>
<keyword evidence="3 4" id="KW-0732">Signal</keyword>
<feature type="domain" description="Solute-binding protein family 5" evidence="5">
    <location>
        <begin position="70"/>
        <end position="475"/>
    </location>
</feature>
<protein>
    <submittedName>
        <fullName evidence="6">Peptide/nickel transport system substrate-binding protein</fullName>
    </submittedName>
</protein>
<reference evidence="7" key="1">
    <citation type="submission" date="2017-01" db="EMBL/GenBank/DDBJ databases">
        <authorList>
            <person name="Varghese N."/>
            <person name="Submissions S."/>
        </authorList>
    </citation>
    <scope>NUCLEOTIDE SEQUENCE [LARGE SCALE GENOMIC DNA]</scope>
    <source>
        <strain evidence="7">LP100</strain>
    </source>
</reference>
<dbReference type="Pfam" id="PF00496">
    <property type="entry name" value="SBP_bac_5"/>
    <property type="match status" value="1"/>
</dbReference>
<proteinExistence type="inferred from homology"/>
<dbReference type="InterPro" id="IPR030678">
    <property type="entry name" value="Peptide/Ni-bd"/>
</dbReference>
<evidence type="ECO:0000256" key="1">
    <source>
        <dbReference type="ARBA" id="ARBA00005695"/>
    </source>
</evidence>
<dbReference type="GO" id="GO:0015833">
    <property type="term" value="P:peptide transport"/>
    <property type="evidence" value="ECO:0007669"/>
    <property type="project" value="TreeGrafter"/>
</dbReference>
<dbReference type="InterPro" id="IPR039424">
    <property type="entry name" value="SBP_5"/>
</dbReference>
<gene>
    <name evidence="6" type="ORF">SAMN05444128_1142</name>
</gene>
<dbReference type="InterPro" id="IPR000914">
    <property type="entry name" value="SBP_5_dom"/>
</dbReference>
<dbReference type="Gene3D" id="3.40.190.10">
    <property type="entry name" value="Periplasmic binding protein-like II"/>
    <property type="match status" value="1"/>
</dbReference>
<dbReference type="PANTHER" id="PTHR30290">
    <property type="entry name" value="PERIPLASMIC BINDING COMPONENT OF ABC TRANSPORTER"/>
    <property type="match status" value="1"/>
</dbReference>
<dbReference type="GO" id="GO:1904680">
    <property type="term" value="F:peptide transmembrane transporter activity"/>
    <property type="evidence" value="ECO:0007669"/>
    <property type="project" value="TreeGrafter"/>
</dbReference>
<dbReference type="Gene3D" id="3.10.105.10">
    <property type="entry name" value="Dipeptide-binding Protein, Domain 3"/>
    <property type="match status" value="1"/>
</dbReference>
<dbReference type="PIRSF" id="PIRSF002741">
    <property type="entry name" value="MppA"/>
    <property type="match status" value="1"/>
</dbReference>
<dbReference type="PANTHER" id="PTHR30290:SF9">
    <property type="entry name" value="OLIGOPEPTIDE-BINDING PROTEIN APPA"/>
    <property type="match status" value="1"/>
</dbReference>
<evidence type="ECO:0000256" key="3">
    <source>
        <dbReference type="ARBA" id="ARBA00022729"/>
    </source>
</evidence>
<dbReference type="EMBL" id="FTPP01000001">
    <property type="protein sequence ID" value="SIT82584.1"/>
    <property type="molecule type" value="Genomic_DNA"/>
</dbReference>
<dbReference type="GO" id="GO:0030288">
    <property type="term" value="C:outer membrane-bounded periplasmic space"/>
    <property type="evidence" value="ECO:0007669"/>
    <property type="project" value="UniProtKB-ARBA"/>
</dbReference>
<sequence length="574" mass="65239">MRKTQAFLFSLLLLLLNFCGQPARQPDEVRLRLAIDPGSLSPIGYTSLEALQIINLLYHSLLTVDLEDNELKPGLASAFPEVERKDSLTFFHYQLRPEAEWPDGSPVTAQDVAFTLKVLKSPYVRNENIRSQLEFIQDIKLNSADPSRFTLVCRGYTPEMQLLTGDFFILPSYLLDPQQVYNTIPLQAWSTADSTQYNTDRTRAVATRCNSLGSPENKALLQGSAGYEVAEWAPGQHIVLKRKENWWGKNTGNVVSHLTAHPAQINFQIIPDNTTALLALKNSQLDVLDNIPVNEFEQLRQDENFLKNYDLHTPQGYDLIYAAINSRAPKFRDKRTRQAIAHLLDVPAMIRVSQQSYATPTVGPIPPDRKDLYHPQLQPRPYDPTQATTLLKAAGWIQEQNGWYRNINGQREDLRIELLYRAGNTAYEQMALIFQQHAGKAGIPVTLLPLEGNVYSQRIDQRDYDMHFRGISGNPFVFNFKPLFHTSFSGPGGLNSTGFGTPESDRLLDQINEAESEADKARSLHRLQEIMQEEAAFLPLYFRKERIAIHNRFTNTKVSGVRPYYDLSSFMLKP</sequence>
<dbReference type="SUPFAM" id="SSF53850">
    <property type="entry name" value="Periplasmic binding protein-like II"/>
    <property type="match status" value="1"/>
</dbReference>
<dbReference type="GO" id="GO:0043190">
    <property type="term" value="C:ATP-binding cassette (ABC) transporter complex"/>
    <property type="evidence" value="ECO:0007669"/>
    <property type="project" value="InterPro"/>
</dbReference>
<dbReference type="Proteomes" id="UP000187181">
    <property type="component" value="Unassembled WGS sequence"/>
</dbReference>
<keyword evidence="7" id="KW-1185">Reference proteome</keyword>
<name>A0A1R3WWJ6_9BACT</name>
<evidence type="ECO:0000313" key="7">
    <source>
        <dbReference type="Proteomes" id="UP000187181"/>
    </source>
</evidence>
<evidence type="ECO:0000313" key="6">
    <source>
        <dbReference type="EMBL" id="SIT82584.1"/>
    </source>
</evidence>
<evidence type="ECO:0000259" key="5">
    <source>
        <dbReference type="Pfam" id="PF00496"/>
    </source>
</evidence>
<comment type="similarity">
    <text evidence="1">Belongs to the bacterial solute-binding protein 5 family.</text>
</comment>
<accession>A0A1R3WWJ6</accession>